<dbReference type="GO" id="GO:0003700">
    <property type="term" value="F:DNA-binding transcription factor activity"/>
    <property type="evidence" value="ECO:0007669"/>
    <property type="project" value="TreeGrafter"/>
</dbReference>
<dbReference type="PANTHER" id="PTHR30146">
    <property type="entry name" value="LACI-RELATED TRANSCRIPTIONAL REPRESSOR"/>
    <property type="match status" value="1"/>
</dbReference>
<keyword evidence="4 7" id="KW-0238">DNA-binding</keyword>
<dbReference type="InterPro" id="IPR006377">
    <property type="entry name" value="CcpA"/>
</dbReference>
<dbReference type="STRING" id="1423820.FC64_GL000129"/>
<evidence type="ECO:0000256" key="2">
    <source>
        <dbReference type="ARBA" id="ARBA00022491"/>
    </source>
</evidence>
<evidence type="ECO:0000256" key="3">
    <source>
        <dbReference type="ARBA" id="ARBA00023015"/>
    </source>
</evidence>
<dbReference type="Pfam" id="PF00356">
    <property type="entry name" value="LacI"/>
    <property type="match status" value="1"/>
</dbReference>
<comment type="caution">
    <text evidence="10">The sequence shown here is derived from an EMBL/GenBank/DDBJ whole genome shotgun (WGS) entry which is preliminary data.</text>
</comment>
<keyword evidence="2 7" id="KW-0678">Repressor</keyword>
<evidence type="ECO:0000313" key="11">
    <source>
        <dbReference type="Proteomes" id="UP000051291"/>
    </source>
</evidence>
<feature type="domain" description="HTH lacI-type" evidence="8">
    <location>
        <begin position="6"/>
        <end position="60"/>
    </location>
</feature>
<evidence type="ECO:0000256" key="5">
    <source>
        <dbReference type="ARBA" id="ARBA00023159"/>
    </source>
</evidence>
<dbReference type="GO" id="GO:0000976">
    <property type="term" value="F:transcription cis-regulatory region binding"/>
    <property type="evidence" value="ECO:0007669"/>
    <property type="project" value="TreeGrafter"/>
</dbReference>
<gene>
    <name evidence="10" type="ORF">FC64_GL000129</name>
</gene>
<sequence>MEKQSITIYDVAKKAGVSMATVSRVVNGNPNVKPGTRKKVMEVIDELDYRPNAVARGLASKKTTTVGVIIPDVTNVYFSSLARGIDDVATMYKYNIILANSDGNEEKEIQVFNTLLAKQVDGIIYMGTHLTEKLREQIKRSKTPVVLAGSIDHKNEIVSVHVDYVKAVKEAVNNMLAHGDKRVAFVSGPLNYPINGEYRLKGYKEALDENGIEFDQDLVFETNDSYRAGETLWPALSAAHADAAFVADDELATGVLNGAVDAGAQIPAEFEVITGNDSKLTQIVRPKLSSITQPLYDIGAVAMRCLTKMMNKEDEDLDKTVELQYGFIKRGSTR</sequence>
<dbReference type="Gene3D" id="1.10.260.40">
    <property type="entry name" value="lambda repressor-like DNA-binding domains"/>
    <property type="match status" value="1"/>
</dbReference>
<dbReference type="PATRIC" id="fig|1423820.4.peg.132"/>
<keyword evidence="5 7" id="KW-0010">Activator</keyword>
<dbReference type="InterPro" id="IPR010982">
    <property type="entry name" value="Lambda_DNA-bd_dom_sf"/>
</dbReference>
<dbReference type="RefSeq" id="WP_057906298.1">
    <property type="nucleotide sequence ID" value="NZ_AYYZ01000011.1"/>
</dbReference>
<protein>
    <recommendedName>
        <fullName evidence="1 7">Catabolite control protein A</fullName>
    </recommendedName>
</protein>
<evidence type="ECO:0000259" key="8">
    <source>
        <dbReference type="PROSITE" id="PS50932"/>
    </source>
</evidence>
<dbReference type="PROSITE" id="PS50932">
    <property type="entry name" value="HTH_LACI_2"/>
    <property type="match status" value="1"/>
</dbReference>
<accession>A0A0R1ZFI2</accession>
<evidence type="ECO:0000259" key="9">
    <source>
        <dbReference type="PROSITE" id="PS50943"/>
    </source>
</evidence>
<dbReference type="SUPFAM" id="SSF53822">
    <property type="entry name" value="Periplasmic binding protein-like I"/>
    <property type="match status" value="1"/>
</dbReference>
<dbReference type="EMBL" id="AYYZ01000011">
    <property type="protein sequence ID" value="KRM52986.1"/>
    <property type="molecule type" value="Genomic_DNA"/>
</dbReference>
<dbReference type="FunFam" id="1.10.260.40:FF:000002">
    <property type="entry name" value="HTH-type transcriptional repressor PurR"/>
    <property type="match status" value="1"/>
</dbReference>
<feature type="domain" description="HTH cro/C1-type" evidence="9">
    <location>
        <begin position="2"/>
        <end position="50"/>
    </location>
</feature>
<dbReference type="PROSITE" id="PS00356">
    <property type="entry name" value="HTH_LACI_1"/>
    <property type="match status" value="1"/>
</dbReference>
<dbReference type="InterPro" id="IPR028082">
    <property type="entry name" value="Peripla_BP_I"/>
</dbReference>
<organism evidence="10 11">
    <name type="scientific">Ligilactobacillus araffinosus DSM 20653</name>
    <dbReference type="NCBI Taxonomy" id="1423820"/>
    <lineage>
        <taxon>Bacteria</taxon>
        <taxon>Bacillati</taxon>
        <taxon>Bacillota</taxon>
        <taxon>Bacilli</taxon>
        <taxon>Lactobacillales</taxon>
        <taxon>Lactobacillaceae</taxon>
        <taxon>Ligilactobacillus</taxon>
    </lineage>
</organism>
<keyword evidence="6 7" id="KW-0804">Transcription</keyword>
<dbReference type="InterPro" id="IPR001387">
    <property type="entry name" value="Cro/C1-type_HTH"/>
</dbReference>
<name>A0A0R1ZFI2_9LACO</name>
<dbReference type="PRINTS" id="PR00036">
    <property type="entry name" value="HTHLACI"/>
</dbReference>
<dbReference type="CDD" id="cd01392">
    <property type="entry name" value="HTH_LacI"/>
    <property type="match status" value="1"/>
</dbReference>
<proteinExistence type="predicted"/>
<evidence type="ECO:0000256" key="1">
    <source>
        <dbReference type="ARBA" id="ARBA00019435"/>
    </source>
</evidence>
<dbReference type="Pfam" id="PF00532">
    <property type="entry name" value="Peripla_BP_1"/>
    <property type="match status" value="1"/>
</dbReference>
<dbReference type="PROSITE" id="PS50943">
    <property type="entry name" value="HTH_CROC1"/>
    <property type="match status" value="1"/>
</dbReference>
<dbReference type="PANTHER" id="PTHR30146:SF150">
    <property type="entry name" value="ARABINOSE METABOLISM TRANSCRIPTIONAL REPRESSOR"/>
    <property type="match status" value="1"/>
</dbReference>
<dbReference type="InterPro" id="IPR000843">
    <property type="entry name" value="HTH_LacI"/>
</dbReference>
<keyword evidence="11" id="KW-1185">Reference proteome</keyword>
<evidence type="ECO:0000256" key="6">
    <source>
        <dbReference type="ARBA" id="ARBA00023163"/>
    </source>
</evidence>
<dbReference type="AlphaFoldDB" id="A0A0R1ZFI2"/>
<dbReference type="SMART" id="SM00354">
    <property type="entry name" value="HTH_LACI"/>
    <property type="match status" value="1"/>
</dbReference>
<keyword evidence="3 7" id="KW-0805">Transcription regulation</keyword>
<dbReference type="SUPFAM" id="SSF47413">
    <property type="entry name" value="lambda repressor-like DNA-binding domains"/>
    <property type="match status" value="1"/>
</dbReference>
<dbReference type="InterPro" id="IPR001761">
    <property type="entry name" value="Peripla_BP/Lac1_sug-bd_dom"/>
</dbReference>
<dbReference type="Gene3D" id="3.40.50.2300">
    <property type="match status" value="2"/>
</dbReference>
<dbReference type="Proteomes" id="UP000051291">
    <property type="component" value="Unassembled WGS sequence"/>
</dbReference>
<evidence type="ECO:0000313" key="10">
    <source>
        <dbReference type="EMBL" id="KRM52986.1"/>
    </source>
</evidence>
<dbReference type="FunFam" id="3.40.50.2300:FF:000012">
    <property type="entry name" value="Catabolite control protein A"/>
    <property type="match status" value="1"/>
</dbReference>
<evidence type="ECO:0000256" key="7">
    <source>
        <dbReference type="RuleBase" id="RU368079"/>
    </source>
</evidence>
<comment type="function">
    <text evidence="7">Global transcriptional regulator of carbon catabolite repression (CCR) and carbon catabolite activation (CCA), which ensures optimal energy usage under diverse conditions.</text>
</comment>
<reference evidence="10 11" key="1">
    <citation type="journal article" date="2015" name="Genome Announc.">
        <title>Expanding the biotechnology potential of lactobacilli through comparative genomics of 213 strains and associated genera.</title>
        <authorList>
            <person name="Sun Z."/>
            <person name="Harris H.M."/>
            <person name="McCann A."/>
            <person name="Guo C."/>
            <person name="Argimon S."/>
            <person name="Zhang W."/>
            <person name="Yang X."/>
            <person name="Jeffery I.B."/>
            <person name="Cooney J.C."/>
            <person name="Kagawa T.F."/>
            <person name="Liu W."/>
            <person name="Song Y."/>
            <person name="Salvetti E."/>
            <person name="Wrobel A."/>
            <person name="Rasinkangas P."/>
            <person name="Parkhill J."/>
            <person name="Rea M.C."/>
            <person name="O'Sullivan O."/>
            <person name="Ritari J."/>
            <person name="Douillard F.P."/>
            <person name="Paul Ross R."/>
            <person name="Yang R."/>
            <person name="Briner A.E."/>
            <person name="Felis G.E."/>
            <person name="de Vos W.M."/>
            <person name="Barrangou R."/>
            <person name="Klaenhammer T.R."/>
            <person name="Caufield P.W."/>
            <person name="Cui Y."/>
            <person name="Zhang H."/>
            <person name="O'Toole P.W."/>
        </authorList>
    </citation>
    <scope>NUCLEOTIDE SEQUENCE [LARGE SCALE GENOMIC DNA]</scope>
    <source>
        <strain evidence="10 11">DSM 20653</strain>
    </source>
</reference>
<dbReference type="NCBIfam" id="TIGR01481">
    <property type="entry name" value="ccpA"/>
    <property type="match status" value="1"/>
</dbReference>
<evidence type="ECO:0000256" key="4">
    <source>
        <dbReference type="ARBA" id="ARBA00023125"/>
    </source>
</evidence>